<evidence type="ECO:0000256" key="1">
    <source>
        <dbReference type="SAM" id="MobiDB-lite"/>
    </source>
</evidence>
<evidence type="ECO:0000313" key="3">
    <source>
        <dbReference type="Proteomes" id="UP000789706"/>
    </source>
</evidence>
<protein>
    <submittedName>
        <fullName evidence="2">894_t:CDS:1</fullName>
    </submittedName>
</protein>
<feature type="region of interest" description="Disordered" evidence="1">
    <location>
        <begin position="1"/>
        <end position="38"/>
    </location>
</feature>
<accession>A0A9N9BIJ4</accession>
<reference evidence="2" key="1">
    <citation type="submission" date="2021-06" db="EMBL/GenBank/DDBJ databases">
        <authorList>
            <person name="Kallberg Y."/>
            <person name="Tangrot J."/>
            <person name="Rosling A."/>
        </authorList>
    </citation>
    <scope>NUCLEOTIDE SEQUENCE</scope>
    <source>
        <strain evidence="2">AZ414A</strain>
    </source>
</reference>
<dbReference type="EMBL" id="CAJVPK010001012">
    <property type="protein sequence ID" value="CAG8565373.1"/>
    <property type="molecule type" value="Genomic_DNA"/>
</dbReference>
<feature type="region of interest" description="Disordered" evidence="1">
    <location>
        <begin position="65"/>
        <end position="85"/>
    </location>
</feature>
<dbReference type="Proteomes" id="UP000789706">
    <property type="component" value="Unassembled WGS sequence"/>
</dbReference>
<sequence length="107" mass="12418">VGATVTRTESSAKALKSLVPSMKGSEDEYGSETGTTTELQRKIKYEEKLKDFERKRSETEIRRQNEEYGGEYSEECNEEEYGDKECCEEKEEKEIIEKDEMNSQKVL</sequence>
<gene>
    <name evidence="2" type="ORF">DEBURN_LOCUS7798</name>
</gene>
<name>A0A9N9BIJ4_9GLOM</name>
<organism evidence="2 3">
    <name type="scientific">Diversispora eburnea</name>
    <dbReference type="NCBI Taxonomy" id="1213867"/>
    <lineage>
        <taxon>Eukaryota</taxon>
        <taxon>Fungi</taxon>
        <taxon>Fungi incertae sedis</taxon>
        <taxon>Mucoromycota</taxon>
        <taxon>Glomeromycotina</taxon>
        <taxon>Glomeromycetes</taxon>
        <taxon>Diversisporales</taxon>
        <taxon>Diversisporaceae</taxon>
        <taxon>Diversispora</taxon>
    </lineage>
</organism>
<evidence type="ECO:0000313" key="2">
    <source>
        <dbReference type="EMBL" id="CAG8565373.1"/>
    </source>
</evidence>
<feature type="non-terminal residue" evidence="2">
    <location>
        <position position="107"/>
    </location>
</feature>
<comment type="caution">
    <text evidence="2">The sequence shown here is derived from an EMBL/GenBank/DDBJ whole genome shotgun (WGS) entry which is preliminary data.</text>
</comment>
<keyword evidence="3" id="KW-1185">Reference proteome</keyword>
<feature type="compositionally biased region" description="Polar residues" evidence="1">
    <location>
        <begin position="1"/>
        <end position="11"/>
    </location>
</feature>
<proteinExistence type="predicted"/>
<feature type="compositionally biased region" description="Acidic residues" evidence="1">
    <location>
        <begin position="68"/>
        <end position="82"/>
    </location>
</feature>
<dbReference type="AlphaFoldDB" id="A0A9N9BIJ4"/>